<dbReference type="Proteomes" id="UP001558353">
    <property type="component" value="Unassembled WGS sequence"/>
</dbReference>
<name>A0A7X9SXW4_9CORY</name>
<dbReference type="EMBL" id="JABAGA010000007">
    <property type="protein sequence ID" value="NMF10056.1"/>
    <property type="molecule type" value="Genomic_DNA"/>
</dbReference>
<dbReference type="RefSeq" id="WP_168938262.1">
    <property type="nucleotide sequence ID" value="NZ_DYUU01000184.1"/>
</dbReference>
<comment type="caution">
    <text evidence="2">The sequence shown here is derived from an EMBL/GenBank/DDBJ whole genome shotgun (WGS) entry which is preliminary data.</text>
</comment>
<keyword evidence="4" id="KW-1185">Reference proteome</keyword>
<gene>
    <name evidence="2" type="ORF">HF852_10710</name>
    <name evidence="1" type="ORF">VVR64_04380</name>
</gene>
<evidence type="ECO:0000313" key="3">
    <source>
        <dbReference type="Proteomes" id="UP000589552"/>
    </source>
</evidence>
<reference evidence="1 4" key="2">
    <citation type="journal article" date="2024" name="Fungal Genet. Biol.">
        <title>The porcine skin microbiome exhibits broad fungal antagonism.</title>
        <authorList>
            <person name="De La Cruz K.F."/>
            <person name="Townsend E.C."/>
            <person name="Alex Cheong J.Z."/>
            <person name="Salamzade R."/>
            <person name="Liu A."/>
            <person name="Sandstrom S."/>
            <person name="Davila E."/>
            <person name="Huang L."/>
            <person name="Xu K.H."/>
            <person name="Wu S.Y."/>
            <person name="Meudt J.J."/>
            <person name="Shanmuganayagam D."/>
            <person name="Gibson A.L.F."/>
            <person name="Kalan L.R."/>
        </authorList>
    </citation>
    <scope>NUCLEOTIDE SEQUENCE [LARGE SCALE GENOMIC DNA]</scope>
    <source>
        <strain evidence="1 4">LK2569</strain>
    </source>
</reference>
<sequence>MTNTGMTVSPGALRELGEALAVQGHRVRGLGLVLDDDAEMTGSRTWGELLHGALLWRGELQAEGDAVERLGVNAGIIAAGVEECDSANGGALCPTSR</sequence>
<accession>A0A7X9SXW4</accession>
<evidence type="ECO:0000313" key="1">
    <source>
        <dbReference type="EMBL" id="MEX3528305.1"/>
    </source>
</evidence>
<reference evidence="2 3" key="1">
    <citation type="submission" date="2020-04" db="EMBL/GenBank/DDBJ databases">
        <authorList>
            <person name="Hitch T.C.A."/>
            <person name="Wylensek D."/>
            <person name="Clavel T."/>
        </authorList>
    </citation>
    <scope>NUCLEOTIDE SEQUENCE [LARGE SCALE GENOMIC DNA]</scope>
    <source>
        <strain evidence="2 3">BL-383-APC-2I</strain>
    </source>
</reference>
<dbReference type="Proteomes" id="UP000589552">
    <property type="component" value="Unassembled WGS sequence"/>
</dbReference>
<organism evidence="2 3">
    <name type="scientific">Corynebacterium xerosis</name>
    <dbReference type="NCBI Taxonomy" id="1725"/>
    <lineage>
        <taxon>Bacteria</taxon>
        <taxon>Bacillati</taxon>
        <taxon>Actinomycetota</taxon>
        <taxon>Actinomycetes</taxon>
        <taxon>Mycobacteriales</taxon>
        <taxon>Corynebacteriaceae</taxon>
        <taxon>Corynebacterium</taxon>
    </lineage>
</organism>
<proteinExistence type="predicted"/>
<evidence type="ECO:0000313" key="2">
    <source>
        <dbReference type="EMBL" id="NMF10056.1"/>
    </source>
</evidence>
<reference evidence="1" key="3">
    <citation type="submission" date="2024-01" db="EMBL/GenBank/DDBJ databases">
        <authorList>
            <person name="De La Cruz K.F."/>
            <person name="Townsend E.C."/>
            <person name="Salamzade R."/>
            <person name="Kalan L.R."/>
        </authorList>
    </citation>
    <scope>NUCLEOTIDE SEQUENCE</scope>
    <source>
        <strain evidence="1">LK2569</strain>
    </source>
</reference>
<dbReference type="AlphaFoldDB" id="A0A7X9SXW4"/>
<evidence type="ECO:0000313" key="4">
    <source>
        <dbReference type="Proteomes" id="UP001558353"/>
    </source>
</evidence>
<protein>
    <submittedName>
        <fullName evidence="2">Uncharacterized protein</fullName>
    </submittedName>
</protein>
<dbReference type="EMBL" id="JAYWMA010000003">
    <property type="protein sequence ID" value="MEX3528305.1"/>
    <property type="molecule type" value="Genomic_DNA"/>
</dbReference>